<protein>
    <submittedName>
        <fullName evidence="5">GNAT family N-acetyltransferase</fullName>
    </submittedName>
</protein>
<dbReference type="InterPro" id="IPR016181">
    <property type="entry name" value="Acyl_CoA_acyltransferase"/>
</dbReference>
<comment type="caution">
    <text evidence="5">The sequence shown here is derived from an EMBL/GenBank/DDBJ whole genome shotgun (WGS) entry which is preliminary data.</text>
</comment>
<dbReference type="PANTHER" id="PTHR10545:SF29">
    <property type="entry name" value="GH14572P-RELATED"/>
    <property type="match status" value="1"/>
</dbReference>
<evidence type="ECO:0000256" key="3">
    <source>
        <dbReference type="ARBA" id="ARBA00023315"/>
    </source>
</evidence>
<comment type="similarity">
    <text evidence="1">Belongs to the acetyltransferase family.</text>
</comment>
<reference evidence="5 6" key="1">
    <citation type="submission" date="2019-02" db="EMBL/GenBank/DDBJ databases">
        <title>Genome of a new Bacteroidetes strain.</title>
        <authorList>
            <person name="Pitt A."/>
        </authorList>
    </citation>
    <scope>NUCLEOTIDE SEQUENCE [LARGE SCALE GENOMIC DNA]</scope>
    <source>
        <strain evidence="5 6">103A-SOEBACH</strain>
    </source>
</reference>
<evidence type="ECO:0000313" key="6">
    <source>
        <dbReference type="Proteomes" id="UP000293583"/>
    </source>
</evidence>
<dbReference type="PANTHER" id="PTHR10545">
    <property type="entry name" value="DIAMINE N-ACETYLTRANSFERASE"/>
    <property type="match status" value="1"/>
</dbReference>
<sequence>MDKIEIRRATKEDISLVRDLVMELAIFEKAPEEVSSTIDDYVAGGFSDNPLFSANLIYLNGELGGFSLWYYRFSTWKGRRFYLEDLYIKESFRGKGLGKRLIMEAIDEAKRTKCTGMMWQVLDWNQPAIDFYNTLGVKMDAGWLNVHLDL</sequence>
<dbReference type="SUPFAM" id="SSF55729">
    <property type="entry name" value="Acyl-CoA N-acyltransferases (Nat)"/>
    <property type="match status" value="1"/>
</dbReference>
<evidence type="ECO:0000259" key="4">
    <source>
        <dbReference type="PROSITE" id="PS51186"/>
    </source>
</evidence>
<accession>A0A4Q9BBE8</accession>
<keyword evidence="2 5" id="KW-0808">Transferase</keyword>
<feature type="domain" description="N-acetyltransferase" evidence="4">
    <location>
        <begin position="4"/>
        <end position="150"/>
    </location>
</feature>
<name>A0A4Q9BBE8_9BACT</name>
<dbReference type="InterPro" id="IPR051016">
    <property type="entry name" value="Diverse_Substrate_AcTransf"/>
</dbReference>
<evidence type="ECO:0000256" key="1">
    <source>
        <dbReference type="ARBA" id="ARBA00008694"/>
    </source>
</evidence>
<gene>
    <name evidence="5" type="ORF">EWU20_07405</name>
</gene>
<organism evidence="5 6">
    <name type="scientific">Aquirufa antheringensis</name>
    <dbReference type="NCBI Taxonomy" id="2516559"/>
    <lineage>
        <taxon>Bacteria</taxon>
        <taxon>Pseudomonadati</taxon>
        <taxon>Bacteroidota</taxon>
        <taxon>Cytophagia</taxon>
        <taxon>Cytophagales</taxon>
        <taxon>Flectobacillaceae</taxon>
        <taxon>Aquirufa</taxon>
    </lineage>
</organism>
<dbReference type="FunFam" id="3.40.630.30:FF:000064">
    <property type="entry name" value="GNAT family acetyltransferase"/>
    <property type="match status" value="1"/>
</dbReference>
<dbReference type="OrthoDB" id="9805924at2"/>
<proteinExistence type="inferred from homology"/>
<evidence type="ECO:0000313" key="5">
    <source>
        <dbReference type="EMBL" id="TBH73194.1"/>
    </source>
</evidence>
<dbReference type="RefSeq" id="WP_130923320.1">
    <property type="nucleotide sequence ID" value="NZ_JAANOL010000001.1"/>
</dbReference>
<dbReference type="PROSITE" id="PS51186">
    <property type="entry name" value="GNAT"/>
    <property type="match status" value="1"/>
</dbReference>
<evidence type="ECO:0000256" key="2">
    <source>
        <dbReference type="ARBA" id="ARBA00022679"/>
    </source>
</evidence>
<dbReference type="CDD" id="cd04301">
    <property type="entry name" value="NAT_SF"/>
    <property type="match status" value="1"/>
</dbReference>
<dbReference type="EMBL" id="SEWY01000003">
    <property type="protein sequence ID" value="TBH73194.1"/>
    <property type="molecule type" value="Genomic_DNA"/>
</dbReference>
<keyword evidence="6" id="KW-1185">Reference proteome</keyword>
<dbReference type="AlphaFoldDB" id="A0A4Q9BBE8"/>
<dbReference type="InterPro" id="IPR000182">
    <property type="entry name" value="GNAT_dom"/>
</dbReference>
<dbReference type="Gene3D" id="3.40.630.30">
    <property type="match status" value="1"/>
</dbReference>
<keyword evidence="3" id="KW-0012">Acyltransferase</keyword>
<dbReference type="Pfam" id="PF00583">
    <property type="entry name" value="Acetyltransf_1"/>
    <property type="match status" value="1"/>
</dbReference>
<dbReference type="GO" id="GO:0008080">
    <property type="term" value="F:N-acetyltransferase activity"/>
    <property type="evidence" value="ECO:0007669"/>
    <property type="project" value="TreeGrafter"/>
</dbReference>
<dbReference type="Proteomes" id="UP000293583">
    <property type="component" value="Unassembled WGS sequence"/>
</dbReference>